<evidence type="ECO:0000256" key="4">
    <source>
        <dbReference type="ARBA" id="ARBA00022679"/>
    </source>
</evidence>
<protein>
    <recommendedName>
        <fullName evidence="2">histidine kinase</fullName>
        <ecNumber evidence="2">2.7.13.3</ecNumber>
    </recommendedName>
</protein>
<dbReference type="InterPro" id="IPR003661">
    <property type="entry name" value="HisK_dim/P_dom"/>
</dbReference>
<dbReference type="InterPro" id="IPR000014">
    <property type="entry name" value="PAS"/>
</dbReference>
<reference evidence="9 10" key="1">
    <citation type="submission" date="2020-03" db="EMBL/GenBank/DDBJ databases">
        <title>Genomic Encyclopedia of Type Strains, Phase IV (KMG-IV): sequencing the most valuable type-strain genomes for metagenomic binning, comparative biology and taxonomic classification.</title>
        <authorList>
            <person name="Goeker M."/>
        </authorList>
    </citation>
    <scope>NUCLEOTIDE SEQUENCE [LARGE SCALE GENOMIC DNA]</scope>
    <source>
        <strain evidence="9 10">DSM 103870</strain>
    </source>
</reference>
<dbReference type="SMART" id="SM00091">
    <property type="entry name" value="PAS"/>
    <property type="match status" value="2"/>
</dbReference>
<dbReference type="Gene3D" id="3.30.450.20">
    <property type="entry name" value="PAS domain"/>
    <property type="match status" value="2"/>
</dbReference>
<dbReference type="SUPFAM" id="SSF55785">
    <property type="entry name" value="PYP-like sensor domain (PAS domain)"/>
    <property type="match status" value="3"/>
</dbReference>
<dbReference type="Proteomes" id="UP001429580">
    <property type="component" value="Unassembled WGS sequence"/>
</dbReference>
<dbReference type="InterPro" id="IPR036097">
    <property type="entry name" value="HisK_dim/P_sf"/>
</dbReference>
<dbReference type="InterPro" id="IPR003594">
    <property type="entry name" value="HATPase_dom"/>
</dbReference>
<accession>A0ABX0UTG1</accession>
<gene>
    <name evidence="9" type="ORF">FHS82_000066</name>
</gene>
<evidence type="ECO:0000259" key="8">
    <source>
        <dbReference type="PROSITE" id="PS50109"/>
    </source>
</evidence>
<keyword evidence="3" id="KW-0597">Phosphoprotein</keyword>
<dbReference type="SMART" id="SM00387">
    <property type="entry name" value="HATPase_c"/>
    <property type="match status" value="1"/>
</dbReference>
<dbReference type="SUPFAM" id="SSF47384">
    <property type="entry name" value="Homodimeric domain of signal transducing histidine kinase"/>
    <property type="match status" value="1"/>
</dbReference>
<dbReference type="Pfam" id="PF13188">
    <property type="entry name" value="PAS_8"/>
    <property type="match status" value="1"/>
</dbReference>
<keyword evidence="4" id="KW-0808">Transferase</keyword>
<feature type="transmembrane region" description="Helical" evidence="6">
    <location>
        <begin position="63"/>
        <end position="84"/>
    </location>
</feature>
<dbReference type="Pfam" id="PF00512">
    <property type="entry name" value="HisKA"/>
    <property type="match status" value="1"/>
</dbReference>
<evidence type="ECO:0000313" key="10">
    <source>
        <dbReference type="Proteomes" id="UP001429580"/>
    </source>
</evidence>
<evidence type="ECO:0000313" key="9">
    <source>
        <dbReference type="EMBL" id="NIJ56253.1"/>
    </source>
</evidence>
<comment type="caution">
    <text evidence="9">The sequence shown here is derived from an EMBL/GenBank/DDBJ whole genome shotgun (WGS) entry which is preliminary data.</text>
</comment>
<dbReference type="Pfam" id="PF12860">
    <property type="entry name" value="PAS_7"/>
    <property type="match status" value="2"/>
</dbReference>
<evidence type="ECO:0000256" key="3">
    <source>
        <dbReference type="ARBA" id="ARBA00022553"/>
    </source>
</evidence>
<dbReference type="InterPro" id="IPR036890">
    <property type="entry name" value="HATPase_C_sf"/>
</dbReference>
<dbReference type="InterPro" id="IPR004358">
    <property type="entry name" value="Sig_transdc_His_kin-like_C"/>
</dbReference>
<dbReference type="Pfam" id="PF02518">
    <property type="entry name" value="HATPase_c"/>
    <property type="match status" value="1"/>
</dbReference>
<evidence type="ECO:0000256" key="5">
    <source>
        <dbReference type="ARBA" id="ARBA00022777"/>
    </source>
</evidence>
<keyword evidence="6" id="KW-1133">Transmembrane helix</keyword>
<dbReference type="InterPro" id="IPR005467">
    <property type="entry name" value="His_kinase_dom"/>
</dbReference>
<dbReference type="EMBL" id="JAASQI010000001">
    <property type="protein sequence ID" value="NIJ56253.1"/>
    <property type="molecule type" value="Genomic_DNA"/>
</dbReference>
<evidence type="ECO:0000256" key="7">
    <source>
        <dbReference type="SAM" id="SignalP"/>
    </source>
</evidence>
<feature type="domain" description="Histidine kinase" evidence="8">
    <location>
        <begin position="615"/>
        <end position="830"/>
    </location>
</feature>
<sequence length="843" mass="89968">MARRHWRRCGAALSVRARRAAVCAGLLTTLLAAGGVADAVGATSGEADGAVDGFALRYTPRSAIVLTGFAGLAVAFALAAAALARERARGRMATTALLRELNDLRARHDRHVTLIASDPQVIVSWPGRDSEPVIEGDAGIAVPGQSARRVLAFGAWLAPSHAQALDAALDALKNGGERFHLGVRALDGRYFEADGRAISGQAVFRLREMTTDRQELARARDSLTAARGDLAALRTMLDAMAQPIWLRDREGALIWANLAYAAAVGAADGAEVVARQVELLDEDARRAVRTRIAEGAIYTGRVTTAAGGTRLSLEIVESPGGSGAAGTASDVTALEEARADLERLREAHARTLDKLPTAVAIFDADKRLVFHNAAYRRLWALDADFLETVPGDGDILERLRGERKLPEQADFRAWKRELFAAYGASAPQDHWWYLPDGRTLRVAITPNPQGGVTYVFDDATERFTLESRYNALMRIQGETLDSLREGVAVFGSDGGLTLSNPAFSELWELDDSLIASRPHVDAIAGHCAARSTDAAVWRDIRMAVAGLHDARTAHTFRVVRKDGATLDCATAPLPDGSTLLTVTDMTASVNVERALTERNEALEKASRIRDDFVHHVSYELRSPLTSAIGFAQLLAEETVGPLNAKQREYADHITRSSESLLALINDILDLASIDNGGVEMNMGDVDVAEAVAGAIRGIEDRLAEKAVRLRVDVPVDIGVFIGDARRVRQVLYNLLSNAVNASPEGGTIVVGAVRGGEDIRISVADDGPGMAPGEAERLFSRAQAATGMRLSVGVGLSLVGSFVELHGGRVEVESVPGQGTRIVCIFPLARAQDKAGEAGEAAA</sequence>
<keyword evidence="7" id="KW-0732">Signal</keyword>
<keyword evidence="10" id="KW-1185">Reference proteome</keyword>
<dbReference type="InterPro" id="IPR035965">
    <property type="entry name" value="PAS-like_dom_sf"/>
</dbReference>
<dbReference type="EC" id="2.7.13.3" evidence="2"/>
<dbReference type="SUPFAM" id="SSF55874">
    <property type="entry name" value="ATPase domain of HSP90 chaperone/DNA topoisomerase II/histidine kinase"/>
    <property type="match status" value="1"/>
</dbReference>
<organism evidence="9 10">
    <name type="scientific">Pseudochelatococcus lubricantis</name>
    <dbReference type="NCBI Taxonomy" id="1538102"/>
    <lineage>
        <taxon>Bacteria</taxon>
        <taxon>Pseudomonadati</taxon>
        <taxon>Pseudomonadota</taxon>
        <taxon>Alphaproteobacteria</taxon>
        <taxon>Hyphomicrobiales</taxon>
        <taxon>Chelatococcaceae</taxon>
        <taxon>Pseudochelatococcus</taxon>
    </lineage>
</organism>
<dbReference type="RefSeq" id="WP_166947571.1">
    <property type="nucleotide sequence ID" value="NZ_JAASQI010000001.1"/>
</dbReference>
<dbReference type="PROSITE" id="PS50109">
    <property type="entry name" value="HIS_KIN"/>
    <property type="match status" value="1"/>
</dbReference>
<evidence type="ECO:0000256" key="6">
    <source>
        <dbReference type="SAM" id="Phobius"/>
    </source>
</evidence>
<feature type="signal peptide" evidence="7">
    <location>
        <begin position="1"/>
        <end position="32"/>
    </location>
</feature>
<comment type="catalytic activity">
    <reaction evidence="1">
        <text>ATP + protein L-histidine = ADP + protein N-phospho-L-histidine.</text>
        <dbReference type="EC" id="2.7.13.3"/>
    </reaction>
</comment>
<evidence type="ECO:0000256" key="2">
    <source>
        <dbReference type="ARBA" id="ARBA00012438"/>
    </source>
</evidence>
<keyword evidence="5 9" id="KW-0418">Kinase</keyword>
<name>A0ABX0UTG1_9HYPH</name>
<dbReference type="GO" id="GO:0016301">
    <property type="term" value="F:kinase activity"/>
    <property type="evidence" value="ECO:0007669"/>
    <property type="project" value="UniProtKB-KW"/>
</dbReference>
<feature type="chain" id="PRO_5046049973" description="histidine kinase" evidence="7">
    <location>
        <begin position="33"/>
        <end position="843"/>
    </location>
</feature>
<dbReference type="Gene3D" id="3.30.565.10">
    <property type="entry name" value="Histidine kinase-like ATPase, C-terminal domain"/>
    <property type="match status" value="1"/>
</dbReference>
<dbReference type="SMART" id="SM00388">
    <property type="entry name" value="HisKA"/>
    <property type="match status" value="1"/>
</dbReference>
<dbReference type="PANTHER" id="PTHR43047:SF72">
    <property type="entry name" value="OSMOSENSING HISTIDINE PROTEIN KINASE SLN1"/>
    <property type="match status" value="1"/>
</dbReference>
<keyword evidence="6" id="KW-0812">Transmembrane</keyword>
<dbReference type="Gene3D" id="1.10.287.130">
    <property type="match status" value="1"/>
</dbReference>
<dbReference type="PRINTS" id="PR00344">
    <property type="entry name" value="BCTRLSENSOR"/>
</dbReference>
<proteinExistence type="predicted"/>
<dbReference type="CDD" id="cd00082">
    <property type="entry name" value="HisKA"/>
    <property type="match status" value="1"/>
</dbReference>
<dbReference type="PANTHER" id="PTHR43047">
    <property type="entry name" value="TWO-COMPONENT HISTIDINE PROTEIN KINASE"/>
    <property type="match status" value="1"/>
</dbReference>
<evidence type="ECO:0000256" key="1">
    <source>
        <dbReference type="ARBA" id="ARBA00000085"/>
    </source>
</evidence>
<keyword evidence="6" id="KW-0472">Membrane</keyword>